<keyword evidence="7 8" id="KW-0472">Membrane</keyword>
<name>A0A0D6PGV4_9PROT</name>
<organism evidence="10 11">
    <name type="scientific">Acidocella aminolytica 101 = DSM 11237</name>
    <dbReference type="NCBI Taxonomy" id="1120923"/>
    <lineage>
        <taxon>Bacteria</taxon>
        <taxon>Pseudomonadati</taxon>
        <taxon>Pseudomonadota</taxon>
        <taxon>Alphaproteobacteria</taxon>
        <taxon>Acetobacterales</taxon>
        <taxon>Acidocellaceae</taxon>
        <taxon>Acidocella</taxon>
    </lineage>
</organism>
<evidence type="ECO:0000313" key="10">
    <source>
        <dbReference type="EMBL" id="GAN81000.1"/>
    </source>
</evidence>
<keyword evidence="3 8" id="KW-0812">Transmembrane</keyword>
<dbReference type="GO" id="GO:0051537">
    <property type="term" value="F:2 iron, 2 sulfur cluster binding"/>
    <property type="evidence" value="ECO:0007669"/>
    <property type="project" value="InterPro"/>
</dbReference>
<dbReference type="GO" id="GO:0008121">
    <property type="term" value="F:quinol-cytochrome-c reductase activity"/>
    <property type="evidence" value="ECO:0007669"/>
    <property type="project" value="InterPro"/>
</dbReference>
<keyword evidence="4" id="KW-1278">Translocase</keyword>
<dbReference type="Pfam" id="PF10399">
    <property type="entry name" value="UCR_Fe-S_N"/>
    <property type="match status" value="1"/>
</dbReference>
<protein>
    <submittedName>
        <fullName evidence="10">Ubiquinol-cytochrome c reductase iron-sulfur subunit</fullName>
    </submittedName>
</protein>
<accession>A0A0D6PGV4</accession>
<dbReference type="SUPFAM" id="SSF50022">
    <property type="entry name" value="ISP domain"/>
    <property type="match status" value="1"/>
</dbReference>
<dbReference type="InterPro" id="IPR006317">
    <property type="entry name" value="Ubiquinol_cyt_c_Rdtase_Fe-S-su"/>
</dbReference>
<evidence type="ECO:0000256" key="8">
    <source>
        <dbReference type="SAM" id="Phobius"/>
    </source>
</evidence>
<evidence type="ECO:0000259" key="9">
    <source>
        <dbReference type="Pfam" id="PF10399"/>
    </source>
</evidence>
<evidence type="ECO:0000256" key="7">
    <source>
        <dbReference type="ARBA" id="ARBA00023136"/>
    </source>
</evidence>
<comment type="similarity">
    <text evidence="1">Belongs to the Rieske iron-sulfur protein family.</text>
</comment>
<dbReference type="PANTHER" id="PTHR10134">
    <property type="entry name" value="CYTOCHROME B-C1 COMPLEX SUBUNIT RIESKE, MITOCHONDRIAL"/>
    <property type="match status" value="1"/>
</dbReference>
<comment type="caution">
    <text evidence="10">The sequence shown here is derived from an EMBL/GenBank/DDBJ whole genome shotgun (WGS) entry which is preliminary data.</text>
</comment>
<gene>
    <name evidence="10" type="ORF">Aam_070_002</name>
</gene>
<keyword evidence="2" id="KW-0813">Transport</keyword>
<keyword evidence="5" id="KW-0249">Electron transport</keyword>
<dbReference type="NCBIfam" id="TIGR01416">
    <property type="entry name" value="Rieske_proteo"/>
    <property type="match status" value="1"/>
</dbReference>
<evidence type="ECO:0000256" key="5">
    <source>
        <dbReference type="ARBA" id="ARBA00022982"/>
    </source>
</evidence>
<dbReference type="PROSITE" id="PS51318">
    <property type="entry name" value="TAT"/>
    <property type="match status" value="1"/>
</dbReference>
<proteinExistence type="inferred from homology"/>
<dbReference type="Gene3D" id="1.20.5.510">
    <property type="entry name" value="Single helix bin"/>
    <property type="match status" value="1"/>
</dbReference>
<dbReference type="EMBL" id="BANC01000068">
    <property type="protein sequence ID" value="GAN81000.1"/>
    <property type="molecule type" value="Genomic_DNA"/>
</dbReference>
<keyword evidence="11" id="KW-1185">Reference proteome</keyword>
<evidence type="ECO:0000256" key="6">
    <source>
        <dbReference type="ARBA" id="ARBA00022989"/>
    </source>
</evidence>
<dbReference type="InterPro" id="IPR019470">
    <property type="entry name" value="Ubiq_cytC_Rdtase_Fe-S_su_TAT"/>
</dbReference>
<dbReference type="CDD" id="cd03470">
    <property type="entry name" value="Rieske_cytochrome_bc1"/>
    <property type="match status" value="1"/>
</dbReference>
<keyword evidence="6 8" id="KW-1133">Transmembrane helix</keyword>
<sequence>MAEPTADATAAHGAESRRDFLRILAMAGGAVGTVTVIWPLIDALNPDAASTARARPIVTISDIAPDSVKTVQWVGLPVLIRRLTDKQLADEAAVAVSSLPDPASVASRVAPGNPHFVVVFGQNTGTPCELEGSNPGDSQGDYGGWVCPCDGSQYDVLGRVRVGPAHRNLVIPRFSFINPDQIQLG</sequence>
<evidence type="ECO:0000256" key="3">
    <source>
        <dbReference type="ARBA" id="ARBA00022692"/>
    </source>
</evidence>
<dbReference type="InterPro" id="IPR014349">
    <property type="entry name" value="Rieske_Fe-S_prot"/>
</dbReference>
<dbReference type="Proteomes" id="UP000032668">
    <property type="component" value="Unassembled WGS sequence"/>
</dbReference>
<dbReference type="AlphaFoldDB" id="A0A0D6PGV4"/>
<dbReference type="STRING" id="1120923.SAMN02746095_01492"/>
<dbReference type="InterPro" id="IPR019546">
    <property type="entry name" value="TAT_signal_bac_arc"/>
</dbReference>
<feature type="transmembrane region" description="Helical" evidence="8">
    <location>
        <begin position="20"/>
        <end position="41"/>
    </location>
</feature>
<dbReference type="NCBIfam" id="TIGR01409">
    <property type="entry name" value="TAT_signal_seq"/>
    <property type="match status" value="1"/>
</dbReference>
<evidence type="ECO:0000256" key="4">
    <source>
        <dbReference type="ARBA" id="ARBA00022967"/>
    </source>
</evidence>
<evidence type="ECO:0000256" key="2">
    <source>
        <dbReference type="ARBA" id="ARBA00022448"/>
    </source>
</evidence>
<dbReference type="Gene3D" id="2.102.10.10">
    <property type="entry name" value="Rieske [2Fe-2S] iron-sulphur domain"/>
    <property type="match status" value="1"/>
</dbReference>
<dbReference type="RefSeq" id="WP_048879387.1">
    <property type="nucleotide sequence ID" value="NZ_BANC01000068.1"/>
</dbReference>
<dbReference type="InterPro" id="IPR036922">
    <property type="entry name" value="Rieske_2Fe-2S_sf"/>
</dbReference>
<evidence type="ECO:0000256" key="1">
    <source>
        <dbReference type="ARBA" id="ARBA00010651"/>
    </source>
</evidence>
<reference evidence="10 11" key="1">
    <citation type="submission" date="2012-11" db="EMBL/GenBank/DDBJ databases">
        <title>Whole genome sequence of Acidocella aminolytica 101 = DSM 11237.</title>
        <authorList>
            <person name="Azuma Y."/>
            <person name="Higashiura N."/>
            <person name="Hirakawa H."/>
            <person name="Matsushita K."/>
        </authorList>
    </citation>
    <scope>NUCLEOTIDE SEQUENCE [LARGE SCALE GENOMIC DNA]</scope>
    <source>
        <strain evidence="11">101 / DSM 11237</strain>
    </source>
</reference>
<evidence type="ECO:0000313" key="11">
    <source>
        <dbReference type="Proteomes" id="UP000032668"/>
    </source>
</evidence>
<dbReference type="OrthoDB" id="9767869at2"/>
<dbReference type="InterPro" id="IPR006311">
    <property type="entry name" value="TAT_signal"/>
</dbReference>
<feature type="domain" description="Ubiquitinol-cytochrome C reductase Fe-S subunit TAT signal" evidence="9">
    <location>
        <begin position="10"/>
        <end position="47"/>
    </location>
</feature>